<dbReference type="GO" id="GO:0085020">
    <property type="term" value="P:protein K6-linked ubiquitination"/>
    <property type="evidence" value="ECO:0007669"/>
    <property type="project" value="TreeGrafter"/>
</dbReference>
<dbReference type="PANTHER" id="PTHR24171:SF8">
    <property type="entry name" value="BRCA1-ASSOCIATED RING DOMAIN PROTEIN 1"/>
    <property type="match status" value="1"/>
</dbReference>
<dbReference type="EMBL" id="CADCXV010000908">
    <property type="protein sequence ID" value="CAB0038487.1"/>
    <property type="molecule type" value="Genomic_DNA"/>
</dbReference>
<keyword evidence="5" id="KW-1185">Reference proteome</keyword>
<dbReference type="PROSITE" id="PS50297">
    <property type="entry name" value="ANK_REP_REGION"/>
    <property type="match status" value="2"/>
</dbReference>
<dbReference type="GO" id="GO:0031436">
    <property type="term" value="C:BRCA1-BARD1 complex"/>
    <property type="evidence" value="ECO:0007669"/>
    <property type="project" value="TreeGrafter"/>
</dbReference>
<feature type="repeat" description="ANK" evidence="3">
    <location>
        <begin position="25"/>
        <end position="57"/>
    </location>
</feature>
<dbReference type="Pfam" id="PF12796">
    <property type="entry name" value="Ank_2"/>
    <property type="match status" value="1"/>
</dbReference>
<evidence type="ECO:0000256" key="2">
    <source>
        <dbReference type="ARBA" id="ARBA00023043"/>
    </source>
</evidence>
<dbReference type="PROSITE" id="PS50088">
    <property type="entry name" value="ANK_REPEAT"/>
    <property type="match status" value="2"/>
</dbReference>
<sequence length="251" mass="28679">MSNCTDAVKKFLEVGQDPNQLVPASADSPLHLASNLQNKEMVELLLRNGADPNSVNKEGWTPLHFMSEFDIGLIELFFDINDEQHQRVRVDVRDNEGYTPLHRALRYNRNEKVAELLLRRGADPNLPDERKLTALQIILEERCFVNGDLLKILFETSDEQHRLVRVNVQNKLEGGRITAEKRCDPNSVNGDGSTSVHIICQRPYNDDLMRTFFEINDELNQTVQINVWDKLGRSPFQLAVVNLEPHAVDVL</sequence>
<protein>
    <submittedName>
        <fullName evidence="4">Uncharacterized protein</fullName>
    </submittedName>
</protein>
<dbReference type="AlphaFoldDB" id="A0A6H5IS78"/>
<dbReference type="SUPFAM" id="SSF48403">
    <property type="entry name" value="Ankyrin repeat"/>
    <property type="match status" value="1"/>
</dbReference>
<evidence type="ECO:0000313" key="5">
    <source>
        <dbReference type="Proteomes" id="UP000479190"/>
    </source>
</evidence>
<name>A0A6H5IS78_9HYME</name>
<feature type="repeat" description="ANK" evidence="3">
    <location>
        <begin position="96"/>
        <end position="129"/>
    </location>
</feature>
<proteinExistence type="predicted"/>
<reference evidence="4 5" key="1">
    <citation type="submission" date="2020-02" db="EMBL/GenBank/DDBJ databases">
        <authorList>
            <person name="Ferguson B K."/>
        </authorList>
    </citation>
    <scope>NUCLEOTIDE SEQUENCE [LARGE SCALE GENOMIC DNA]</scope>
</reference>
<organism evidence="4 5">
    <name type="scientific">Trichogramma brassicae</name>
    <dbReference type="NCBI Taxonomy" id="86971"/>
    <lineage>
        <taxon>Eukaryota</taxon>
        <taxon>Metazoa</taxon>
        <taxon>Ecdysozoa</taxon>
        <taxon>Arthropoda</taxon>
        <taxon>Hexapoda</taxon>
        <taxon>Insecta</taxon>
        <taxon>Pterygota</taxon>
        <taxon>Neoptera</taxon>
        <taxon>Endopterygota</taxon>
        <taxon>Hymenoptera</taxon>
        <taxon>Apocrita</taxon>
        <taxon>Proctotrupomorpha</taxon>
        <taxon>Chalcidoidea</taxon>
        <taxon>Trichogrammatidae</taxon>
        <taxon>Trichogramma</taxon>
    </lineage>
</organism>
<gene>
    <name evidence="4" type="ORF">TBRA_LOCUS10268</name>
</gene>
<dbReference type="SMART" id="SM00248">
    <property type="entry name" value="ANK"/>
    <property type="match status" value="4"/>
</dbReference>
<dbReference type="PANTHER" id="PTHR24171">
    <property type="entry name" value="ANKYRIN REPEAT DOMAIN-CONTAINING PROTEIN 39-RELATED"/>
    <property type="match status" value="1"/>
</dbReference>
<dbReference type="OrthoDB" id="194358at2759"/>
<dbReference type="InterPro" id="IPR036770">
    <property type="entry name" value="Ankyrin_rpt-contain_sf"/>
</dbReference>
<accession>A0A6H5IS78</accession>
<evidence type="ECO:0000256" key="1">
    <source>
        <dbReference type="ARBA" id="ARBA00022737"/>
    </source>
</evidence>
<evidence type="ECO:0000313" key="4">
    <source>
        <dbReference type="EMBL" id="CAB0038487.1"/>
    </source>
</evidence>
<dbReference type="GO" id="GO:0070531">
    <property type="term" value="C:BRCA1-A complex"/>
    <property type="evidence" value="ECO:0007669"/>
    <property type="project" value="TreeGrafter"/>
</dbReference>
<dbReference type="InterPro" id="IPR002110">
    <property type="entry name" value="Ankyrin_rpt"/>
</dbReference>
<evidence type="ECO:0000256" key="3">
    <source>
        <dbReference type="PROSITE-ProRule" id="PRU00023"/>
    </source>
</evidence>
<keyword evidence="2 3" id="KW-0040">ANK repeat</keyword>
<dbReference type="Gene3D" id="1.25.40.20">
    <property type="entry name" value="Ankyrin repeat-containing domain"/>
    <property type="match status" value="2"/>
</dbReference>
<dbReference type="PRINTS" id="PR01415">
    <property type="entry name" value="ANKYRIN"/>
</dbReference>
<keyword evidence="1" id="KW-0677">Repeat</keyword>
<dbReference type="Proteomes" id="UP000479190">
    <property type="component" value="Unassembled WGS sequence"/>
</dbReference>
<dbReference type="GO" id="GO:0004842">
    <property type="term" value="F:ubiquitin-protein transferase activity"/>
    <property type="evidence" value="ECO:0007669"/>
    <property type="project" value="TreeGrafter"/>
</dbReference>